<feature type="region of interest" description="Disordered" evidence="1">
    <location>
        <begin position="270"/>
        <end position="298"/>
    </location>
</feature>
<proteinExistence type="predicted"/>
<name>A0A448ZL20_9STRA</name>
<accession>A0A448ZL20</accession>
<protein>
    <submittedName>
        <fullName evidence="2">Uncharacterized protein</fullName>
    </submittedName>
</protein>
<organism evidence="2 3">
    <name type="scientific">Pseudo-nitzschia multistriata</name>
    <dbReference type="NCBI Taxonomy" id="183589"/>
    <lineage>
        <taxon>Eukaryota</taxon>
        <taxon>Sar</taxon>
        <taxon>Stramenopiles</taxon>
        <taxon>Ochrophyta</taxon>
        <taxon>Bacillariophyta</taxon>
        <taxon>Bacillariophyceae</taxon>
        <taxon>Bacillariophycidae</taxon>
        <taxon>Bacillariales</taxon>
        <taxon>Bacillariaceae</taxon>
        <taxon>Pseudo-nitzschia</taxon>
    </lineage>
</organism>
<feature type="compositionally biased region" description="Low complexity" evidence="1">
    <location>
        <begin position="1"/>
        <end position="18"/>
    </location>
</feature>
<feature type="compositionally biased region" description="Polar residues" evidence="1">
    <location>
        <begin position="37"/>
        <end position="51"/>
    </location>
</feature>
<dbReference type="EMBL" id="CAACVS010000470">
    <property type="protein sequence ID" value="VEU42705.1"/>
    <property type="molecule type" value="Genomic_DNA"/>
</dbReference>
<gene>
    <name evidence="2" type="ORF">PSNMU_V1.4_AUG-EV-PASAV3_0096910</name>
</gene>
<feature type="compositionally biased region" description="Acidic residues" evidence="1">
    <location>
        <begin position="159"/>
        <end position="174"/>
    </location>
</feature>
<feature type="compositionally biased region" description="Basic and acidic residues" evidence="1">
    <location>
        <begin position="274"/>
        <end position="289"/>
    </location>
</feature>
<evidence type="ECO:0000256" key="1">
    <source>
        <dbReference type="SAM" id="MobiDB-lite"/>
    </source>
</evidence>
<keyword evidence="3" id="KW-1185">Reference proteome</keyword>
<reference evidence="2 3" key="1">
    <citation type="submission" date="2019-01" db="EMBL/GenBank/DDBJ databases">
        <authorList>
            <person name="Ferrante I. M."/>
        </authorList>
    </citation>
    <scope>NUCLEOTIDE SEQUENCE [LARGE SCALE GENOMIC DNA]</scope>
    <source>
        <strain evidence="2 3">B856</strain>
    </source>
</reference>
<feature type="compositionally biased region" description="Basic and acidic residues" evidence="1">
    <location>
        <begin position="82"/>
        <end position="102"/>
    </location>
</feature>
<dbReference type="AlphaFoldDB" id="A0A448ZL20"/>
<feature type="region of interest" description="Disordered" evidence="1">
    <location>
        <begin position="82"/>
        <end position="207"/>
    </location>
</feature>
<evidence type="ECO:0000313" key="2">
    <source>
        <dbReference type="EMBL" id="VEU42705.1"/>
    </source>
</evidence>
<sequence length="307" mass="33880">MTSNATDTDTATDTATTASSPDPKPRSFRIRFASAQDDPSQRSAWKSTSRSMRPPPCVERRDTIFAPESDVDPELLLADAAAGKEDGGEREFEREFERKTITETETEAPRVVGILKDSSPEANHQRGTDAIDSFPSGDLPAIVEDGPVLRKKNTNDDTSTNEDDDEYEDDDDASLEPTECLRGAEDEDEDEEDHHEPMGRSAWGSREIRSSLRSMRVLVPPVRKPSAGVSLESATTVSREFELAVGEAAEEEGTDQWADGFAGSVSVFSSSKVSTKDRTETETGIEAKRNGRTKRTKRTKKWFSFFS</sequence>
<feature type="region of interest" description="Disordered" evidence="1">
    <location>
        <begin position="1"/>
        <end position="58"/>
    </location>
</feature>
<evidence type="ECO:0000313" key="3">
    <source>
        <dbReference type="Proteomes" id="UP000291116"/>
    </source>
</evidence>
<dbReference type="Proteomes" id="UP000291116">
    <property type="component" value="Unassembled WGS sequence"/>
</dbReference>